<name>A0A6C0LRR7_9ZZZZ</name>
<evidence type="ECO:0008006" key="2">
    <source>
        <dbReference type="Google" id="ProtNLM"/>
    </source>
</evidence>
<dbReference type="AlphaFoldDB" id="A0A6C0LRR7"/>
<dbReference type="GO" id="GO:0003676">
    <property type="term" value="F:nucleic acid binding"/>
    <property type="evidence" value="ECO:0007669"/>
    <property type="project" value="InterPro"/>
</dbReference>
<proteinExistence type="predicted"/>
<dbReference type="InterPro" id="IPR036397">
    <property type="entry name" value="RNaseH_sf"/>
</dbReference>
<dbReference type="Gene3D" id="3.30.420.10">
    <property type="entry name" value="Ribonuclease H-like superfamily/Ribonuclease H"/>
    <property type="match status" value="1"/>
</dbReference>
<evidence type="ECO:0000313" key="1">
    <source>
        <dbReference type="EMBL" id="QHU33113.1"/>
    </source>
</evidence>
<dbReference type="EMBL" id="MN740556">
    <property type="protein sequence ID" value="QHU33113.1"/>
    <property type="molecule type" value="Genomic_DNA"/>
</dbReference>
<reference evidence="1" key="1">
    <citation type="journal article" date="2020" name="Nature">
        <title>Giant virus diversity and host interactions through global metagenomics.</title>
        <authorList>
            <person name="Schulz F."/>
            <person name="Roux S."/>
            <person name="Paez-Espino D."/>
            <person name="Jungbluth S."/>
            <person name="Walsh D.A."/>
            <person name="Denef V.J."/>
            <person name="McMahon K.D."/>
            <person name="Konstantinidis K.T."/>
            <person name="Eloe-Fadrosh E.A."/>
            <person name="Kyrpides N.C."/>
            <person name="Woyke T."/>
        </authorList>
    </citation>
    <scope>NUCLEOTIDE SEQUENCE</scope>
    <source>
        <strain evidence="1">GVMAG-S-1014582-52</strain>
    </source>
</reference>
<protein>
    <recommendedName>
        <fullName evidence="2">3'-5' exonuclease domain-containing protein</fullName>
    </recommendedName>
</protein>
<sequence length="496" mass="59474">MSISFESVIYDEIYKIYLLEENSIDKWEKIAKIMNVNNDLCVKEYYEIIKNKDRKGIKLDYQSKIKQINEQVKMQENYLLKFSFMITGLHIMIYDMLSSDGNYYFKLDGNEEMIVLQNLDKKIVYYINMSIKNEQNVYFHSFILLYALESLFTKDFYVGMDFEYTRKQIQLAQLNFEHSVLSKSIIMMVSPNELEQTMTDNFINLIMCNKNIKKILHGSDSLDIPYLYEHMLKSDHEKIIKFTKRLIDTRYLCEYYKLNKEQPTDNKCSIYDAVYYFGVMSQHKYQELQNMIDDLPHVNDIQWNIHKMPESQVLYAQYDVIFLKYFYYKIINQATQDVNDDLGKKSIIDLYKYVLFELTQFMYLERREITFLLAKCKEEVDPINNYMVRSHKGIYKLLDVFGRVSTDLISTNPNAEIDKIMKVTYFSKSILLIIKKMTYTIASHNQIVYKDKNTQWDGKLDNEYIFDFLKKMKFNCLLKLFTSIERTLYSRIQVIV</sequence>
<organism evidence="1">
    <name type="scientific">viral metagenome</name>
    <dbReference type="NCBI Taxonomy" id="1070528"/>
    <lineage>
        <taxon>unclassified sequences</taxon>
        <taxon>metagenomes</taxon>
        <taxon>organismal metagenomes</taxon>
    </lineage>
</organism>
<accession>A0A6C0LRR7</accession>